<dbReference type="SUPFAM" id="SSF52058">
    <property type="entry name" value="L domain-like"/>
    <property type="match status" value="1"/>
</dbReference>
<dbReference type="EMBL" id="JADGJD010003218">
    <property type="protein sequence ID" value="KAJ3024846.1"/>
    <property type="molecule type" value="Genomic_DNA"/>
</dbReference>
<feature type="non-terminal residue" evidence="1">
    <location>
        <position position="119"/>
    </location>
</feature>
<dbReference type="Pfam" id="PF13516">
    <property type="entry name" value="LRR_6"/>
    <property type="match status" value="2"/>
</dbReference>
<comment type="caution">
    <text evidence="1">The sequence shown here is derived from an EMBL/GenBank/DDBJ whole genome shotgun (WGS) entry which is preliminary data.</text>
</comment>
<proteinExistence type="predicted"/>
<evidence type="ECO:0000313" key="1">
    <source>
        <dbReference type="EMBL" id="KAJ3024846.1"/>
    </source>
</evidence>
<dbReference type="Proteomes" id="UP001212841">
    <property type="component" value="Unassembled WGS sequence"/>
</dbReference>
<dbReference type="InterPro" id="IPR001611">
    <property type="entry name" value="Leu-rich_rpt"/>
</dbReference>
<gene>
    <name evidence="1" type="ORF">HK097_006831</name>
</gene>
<protein>
    <submittedName>
        <fullName evidence="1">Uncharacterized protein</fullName>
    </submittedName>
</protein>
<dbReference type="InterPro" id="IPR032675">
    <property type="entry name" value="LRR_dom_sf"/>
</dbReference>
<dbReference type="Gene3D" id="3.80.10.10">
    <property type="entry name" value="Ribonuclease Inhibitor"/>
    <property type="match status" value="1"/>
</dbReference>
<reference evidence="1" key="1">
    <citation type="submission" date="2020-05" db="EMBL/GenBank/DDBJ databases">
        <title>Phylogenomic resolution of chytrid fungi.</title>
        <authorList>
            <person name="Stajich J.E."/>
            <person name="Amses K."/>
            <person name="Simmons R."/>
            <person name="Seto K."/>
            <person name="Myers J."/>
            <person name="Bonds A."/>
            <person name="Quandt C.A."/>
            <person name="Barry K."/>
            <person name="Liu P."/>
            <person name="Grigoriev I."/>
            <person name="Longcore J.E."/>
            <person name="James T.Y."/>
        </authorList>
    </citation>
    <scope>NUCLEOTIDE SEQUENCE</scope>
    <source>
        <strain evidence="1">JEL0318</strain>
    </source>
</reference>
<sequence length="119" mass="13168">MLGGEAGVLVTQNLGQVVEQQYIRPHSPSPQTSAPQQQLPPLSYSLEYLYIADNRLDDTFYMALYHLPNLTSLHASFNDITDITPWVVATPFAGSNLPWFTKLRELHLSGNSIAALPGE</sequence>
<dbReference type="AlphaFoldDB" id="A0AAD5WXT8"/>
<accession>A0AAD5WXT8</accession>
<name>A0AAD5WXT8_9FUNG</name>
<organism evidence="1 2">
    <name type="scientific">Rhizophlyctis rosea</name>
    <dbReference type="NCBI Taxonomy" id="64517"/>
    <lineage>
        <taxon>Eukaryota</taxon>
        <taxon>Fungi</taxon>
        <taxon>Fungi incertae sedis</taxon>
        <taxon>Chytridiomycota</taxon>
        <taxon>Chytridiomycota incertae sedis</taxon>
        <taxon>Chytridiomycetes</taxon>
        <taxon>Rhizophlyctidales</taxon>
        <taxon>Rhizophlyctidaceae</taxon>
        <taxon>Rhizophlyctis</taxon>
    </lineage>
</organism>
<keyword evidence="2" id="KW-1185">Reference proteome</keyword>
<evidence type="ECO:0000313" key="2">
    <source>
        <dbReference type="Proteomes" id="UP001212841"/>
    </source>
</evidence>